<dbReference type="Pfam" id="PF24670">
    <property type="entry name" value="DUF7653"/>
    <property type="match status" value="1"/>
</dbReference>
<dbReference type="OrthoDB" id="1938127at2759"/>
<feature type="region of interest" description="Disordered" evidence="2">
    <location>
        <begin position="198"/>
        <end position="217"/>
    </location>
</feature>
<keyword evidence="5" id="KW-1185">Reference proteome</keyword>
<feature type="region of interest" description="Disordered" evidence="2">
    <location>
        <begin position="8"/>
        <end position="64"/>
    </location>
</feature>
<dbReference type="PANTHER" id="PTHR47491:SF5">
    <property type="entry name" value="CAP-GLY DOMAIN LINKER"/>
    <property type="match status" value="1"/>
</dbReference>
<dbReference type="AlphaFoldDB" id="A0A068TUR8"/>
<dbReference type="STRING" id="49390.A0A068TUR8"/>
<feature type="compositionally biased region" description="Basic and acidic residues" evidence="2">
    <location>
        <begin position="28"/>
        <end position="40"/>
    </location>
</feature>
<dbReference type="PANTHER" id="PTHR47491">
    <property type="entry name" value="CAP-GLY DOMAIN LINKER"/>
    <property type="match status" value="1"/>
</dbReference>
<feature type="coiled-coil region" evidence="1">
    <location>
        <begin position="796"/>
        <end position="907"/>
    </location>
</feature>
<evidence type="ECO:0000313" key="5">
    <source>
        <dbReference type="Proteomes" id="UP000295252"/>
    </source>
</evidence>
<evidence type="ECO:0000259" key="3">
    <source>
        <dbReference type="Pfam" id="PF24670"/>
    </source>
</evidence>
<reference evidence="5" key="1">
    <citation type="journal article" date="2014" name="Science">
        <title>The coffee genome provides insight into the convergent evolution of caffeine biosynthesis.</title>
        <authorList>
            <person name="Denoeud F."/>
            <person name="Carretero-Paulet L."/>
            <person name="Dereeper A."/>
            <person name="Droc G."/>
            <person name="Guyot R."/>
            <person name="Pietrella M."/>
            <person name="Zheng C."/>
            <person name="Alberti A."/>
            <person name="Anthony F."/>
            <person name="Aprea G."/>
            <person name="Aury J.M."/>
            <person name="Bento P."/>
            <person name="Bernard M."/>
            <person name="Bocs S."/>
            <person name="Campa C."/>
            <person name="Cenci A."/>
            <person name="Combes M.C."/>
            <person name="Crouzillat D."/>
            <person name="Da Silva C."/>
            <person name="Daddiego L."/>
            <person name="De Bellis F."/>
            <person name="Dussert S."/>
            <person name="Garsmeur O."/>
            <person name="Gayraud T."/>
            <person name="Guignon V."/>
            <person name="Jahn K."/>
            <person name="Jamilloux V."/>
            <person name="Joet T."/>
            <person name="Labadie K."/>
            <person name="Lan T."/>
            <person name="Leclercq J."/>
            <person name="Lepelley M."/>
            <person name="Leroy T."/>
            <person name="Li L.T."/>
            <person name="Librado P."/>
            <person name="Lopez L."/>
            <person name="Munoz A."/>
            <person name="Noel B."/>
            <person name="Pallavicini A."/>
            <person name="Perrotta G."/>
            <person name="Poncet V."/>
            <person name="Pot D."/>
            <person name="Priyono X."/>
            <person name="Rigoreau M."/>
            <person name="Rouard M."/>
            <person name="Rozas J."/>
            <person name="Tranchant-Dubreuil C."/>
            <person name="VanBuren R."/>
            <person name="Zhang Q."/>
            <person name="Andrade A.C."/>
            <person name="Argout X."/>
            <person name="Bertrand B."/>
            <person name="de Kochko A."/>
            <person name="Graziosi G."/>
            <person name="Henry R.J."/>
            <person name="Jayarama X."/>
            <person name="Ming R."/>
            <person name="Nagai C."/>
            <person name="Rounsley S."/>
            <person name="Sankoff D."/>
            <person name="Giuliano G."/>
            <person name="Albert V.A."/>
            <person name="Wincker P."/>
            <person name="Lashermes P."/>
        </authorList>
    </citation>
    <scope>NUCLEOTIDE SEQUENCE [LARGE SCALE GENOMIC DNA]</scope>
    <source>
        <strain evidence="5">cv. DH200-94</strain>
    </source>
</reference>
<gene>
    <name evidence="4" type="ORF">GSCOC_T00029760001</name>
</gene>
<name>A0A068TUR8_COFCA</name>
<sequence>MKKLFFFRSSSSNGGTNQVSPKSAHKQVYWDKQADGNDKSRNKKQTTENCAASRTPFLRRSRSSSSAAIFDGGAIRSTGIDQIVSPCSTSNGSVEQFGRHSSRRTLTPERQHRTKFFESGTVQNGHRVEKRGCVPSSGLQYDSSECSSYSSSNVSNGVLDRYIDGEEQLEQSSLQGKFSMRNHIENVNDLRKQATVVQHHASVSPTNDRTRKPKSQSFREIDVAQLHLSSRDWVENGFGNESPRKLAKHVVERLSQAKFFPKKSSKELDSDVPITVEDIYSGSLTRSPSGDSDGVPPKTCTLNDVNGASDGYACEETSGFTGRKCFFADSCEFSNNIVSGEDADFKLVSKFKEAEDQAMVLSEELEQENFLQHTELSLPSLVQTIRGLSVERVNMAYNVSSILKDWIANRASLKEELKEVRSELDSKTRRLEKEKNELQSALEKELDRRSGEWSLKLEKYQAEEHRLRERVRELAEQNVSLQREVSSFCEKEACIKSKMTHSEQQVEDLTTKVKELREEKQNLQKILSELQEKYSASEEGRDCMQRNYEEKVKECKDLHRSITRLQRTCSEQEKTIEGLRGLGEEIQKKNFVENIDKQLGKLQMEQIRLTGLEHALRKEVESCRLEIDSLRHENINLLHRLKDAGKEGGFSTFKLDQELWNRICCLQNQGLSFLADSTQLCNKLLEYMKSNANQFTKAGLGVEDTGLSSQFIIECEVKLQGFNRGIENLTKSLSVVSTVLHEKSQPVSLESQCPVLGVDTCHSNQKSEDIIQSELKAETLLTTLLREKLYSKELDIEQLQAELAAAVRGNDILKAEVQNALDTLSCLSHKTKDLELQMIKKDENIYQLQNELQEYTKELTIVKGILPKVSEERDLMWGEVKQYSEKNMLLNREINILKKKIEGLDEDILLKEGQISILKDALGKPFDLLASPDSEHKYLVN</sequence>
<dbReference type="OMA" id="MWTRICC"/>
<organism evidence="4 5">
    <name type="scientific">Coffea canephora</name>
    <name type="common">Robusta coffee</name>
    <dbReference type="NCBI Taxonomy" id="49390"/>
    <lineage>
        <taxon>Eukaryota</taxon>
        <taxon>Viridiplantae</taxon>
        <taxon>Streptophyta</taxon>
        <taxon>Embryophyta</taxon>
        <taxon>Tracheophyta</taxon>
        <taxon>Spermatophyta</taxon>
        <taxon>Magnoliopsida</taxon>
        <taxon>eudicotyledons</taxon>
        <taxon>Gunneridae</taxon>
        <taxon>Pentapetalae</taxon>
        <taxon>asterids</taxon>
        <taxon>lamiids</taxon>
        <taxon>Gentianales</taxon>
        <taxon>Rubiaceae</taxon>
        <taxon>Ixoroideae</taxon>
        <taxon>Gardenieae complex</taxon>
        <taxon>Bertiereae - Coffeeae clade</taxon>
        <taxon>Coffeeae</taxon>
        <taxon>Coffea</taxon>
    </lineage>
</organism>
<dbReference type="InParanoid" id="A0A068TUR8"/>
<dbReference type="InterPro" id="IPR056070">
    <property type="entry name" value="DUF7653"/>
</dbReference>
<keyword evidence="1" id="KW-0175">Coiled coil</keyword>
<feature type="compositionally biased region" description="Polar residues" evidence="2">
    <location>
        <begin position="8"/>
        <end position="21"/>
    </location>
</feature>
<evidence type="ECO:0000313" key="4">
    <source>
        <dbReference type="EMBL" id="CDP00006.1"/>
    </source>
</evidence>
<dbReference type="Proteomes" id="UP000295252">
    <property type="component" value="Chromosome IV"/>
</dbReference>
<feature type="coiled-coil region" evidence="1">
    <location>
        <begin position="403"/>
        <end position="547"/>
    </location>
</feature>
<evidence type="ECO:0000256" key="1">
    <source>
        <dbReference type="SAM" id="Coils"/>
    </source>
</evidence>
<dbReference type="Gramene" id="CDP00006">
    <property type="protein sequence ID" value="CDP00006"/>
    <property type="gene ID" value="GSCOC_T00029760001"/>
</dbReference>
<dbReference type="EMBL" id="HG739088">
    <property type="protein sequence ID" value="CDP00006.1"/>
    <property type="molecule type" value="Genomic_DNA"/>
</dbReference>
<protein>
    <recommendedName>
        <fullName evidence="3">DUF7653 domain-containing protein</fullName>
    </recommendedName>
</protein>
<feature type="region of interest" description="Disordered" evidence="2">
    <location>
        <begin position="88"/>
        <end position="109"/>
    </location>
</feature>
<accession>A0A068TUR8</accession>
<dbReference type="PhylomeDB" id="A0A068TUR8"/>
<evidence type="ECO:0000256" key="2">
    <source>
        <dbReference type="SAM" id="MobiDB-lite"/>
    </source>
</evidence>
<proteinExistence type="predicted"/>
<feature type="domain" description="DUF7653" evidence="3">
    <location>
        <begin position="614"/>
        <end position="744"/>
    </location>
</feature>
<dbReference type="FunCoup" id="A0A068TUR8">
    <property type="interactions" value="708"/>
</dbReference>